<dbReference type="Gene3D" id="3.40.50.1980">
    <property type="entry name" value="Nitrogenase molybdenum iron protein domain"/>
    <property type="match status" value="2"/>
</dbReference>
<dbReference type="OrthoDB" id="1632039at2"/>
<dbReference type="Proteomes" id="UP000002745">
    <property type="component" value="Chromosome"/>
</dbReference>
<dbReference type="KEGG" id="hba:Hbal_2156"/>
<dbReference type="HOGENOM" id="CLU_038034_8_0_5"/>
<dbReference type="STRING" id="582402.Hbal_2156"/>
<dbReference type="PANTHER" id="PTHR30535:SF34">
    <property type="entry name" value="MOLYBDATE-BINDING PROTEIN MOLA"/>
    <property type="match status" value="1"/>
</dbReference>
<dbReference type="eggNOG" id="COG0614">
    <property type="taxonomic scope" value="Bacteria"/>
</dbReference>
<dbReference type="EMBL" id="CP001678">
    <property type="protein sequence ID" value="ACT59837.1"/>
    <property type="molecule type" value="Genomic_DNA"/>
</dbReference>
<dbReference type="PANTHER" id="PTHR30535">
    <property type="entry name" value="VITAMIN B12-BINDING PROTEIN"/>
    <property type="match status" value="1"/>
</dbReference>
<dbReference type="PROSITE" id="PS51257">
    <property type="entry name" value="PROKAR_LIPOPROTEIN"/>
    <property type="match status" value="1"/>
</dbReference>
<accession>C6XM05</accession>
<dbReference type="InterPro" id="IPR050902">
    <property type="entry name" value="ABC_Transporter_SBP"/>
</dbReference>
<keyword evidence="3" id="KW-1185">Reference proteome</keyword>
<name>C6XM05_HIRBI</name>
<organism evidence="2 3">
    <name type="scientific">Hirschia baltica (strain ATCC 49814 / DSM 5838 / IFAM 1418)</name>
    <dbReference type="NCBI Taxonomy" id="582402"/>
    <lineage>
        <taxon>Bacteria</taxon>
        <taxon>Pseudomonadati</taxon>
        <taxon>Pseudomonadota</taxon>
        <taxon>Alphaproteobacteria</taxon>
        <taxon>Hyphomonadales</taxon>
        <taxon>Hyphomonadaceae</taxon>
        <taxon>Hirschia</taxon>
    </lineage>
</organism>
<proteinExistence type="predicted"/>
<protein>
    <submittedName>
        <fullName evidence="2">Periplasmic binding protein</fullName>
    </submittedName>
</protein>
<reference evidence="3" key="1">
    <citation type="journal article" date="2011" name="J. Bacteriol.">
        <title>Genome sequences of eight morphologically diverse alphaproteobacteria.</title>
        <authorList>
            <consortium name="US DOE Joint Genome Institute"/>
            <person name="Brown P.J."/>
            <person name="Kysela D.T."/>
            <person name="Buechlein A."/>
            <person name="Hemmerich C."/>
            <person name="Brun Y.V."/>
        </authorList>
    </citation>
    <scope>NUCLEOTIDE SEQUENCE [LARGE SCALE GENOMIC DNA]</scope>
    <source>
        <strain evidence="3">ATCC 49814 / DSM 5838 / IFAM 1418</strain>
    </source>
</reference>
<dbReference type="SUPFAM" id="SSF53807">
    <property type="entry name" value="Helical backbone' metal receptor"/>
    <property type="match status" value="1"/>
</dbReference>
<feature type="domain" description="Fe/B12 periplasmic-binding" evidence="1">
    <location>
        <begin position="31"/>
        <end position="276"/>
    </location>
</feature>
<dbReference type="PROSITE" id="PS50983">
    <property type="entry name" value="FE_B12_PBP"/>
    <property type="match status" value="1"/>
</dbReference>
<evidence type="ECO:0000313" key="3">
    <source>
        <dbReference type="Proteomes" id="UP000002745"/>
    </source>
</evidence>
<sequence length="288" mass="31331">MIRLAIIFGILVLCACTPQETQTPPPRKPMRIVSLDYCADQYVLKFVDRSRILGVSPDAAKQFSYMRDAAIDVPTIRSLAEDVIIQKPDLVVRSYGGGPNAAAFFKQAGIPVLNVGWASDIEGVKSVIAQMAQGLGEAEKGQQVIDEMTARLAAIPAPTKLLTALYMTPSGVTTGSGSLVHEMLLAAGLTNFQTKAGWRTLPLERLAYEQPDIIAAAFFESKTNHKDAWSAMRNPIARKQMKNTPTVSIEGSWTSCGAWFLVDAIEAIASLRIQQEGRDTSVQYDNAK</sequence>
<dbReference type="AlphaFoldDB" id="C6XM05"/>
<evidence type="ECO:0000259" key="1">
    <source>
        <dbReference type="PROSITE" id="PS50983"/>
    </source>
</evidence>
<dbReference type="Pfam" id="PF01497">
    <property type="entry name" value="Peripla_BP_2"/>
    <property type="match status" value="1"/>
</dbReference>
<evidence type="ECO:0000313" key="2">
    <source>
        <dbReference type="EMBL" id="ACT59837.1"/>
    </source>
</evidence>
<dbReference type="InterPro" id="IPR002491">
    <property type="entry name" value="ABC_transptr_periplasmic_BD"/>
</dbReference>
<gene>
    <name evidence="2" type="ordered locus">Hbal_2156</name>
</gene>